<feature type="signal peptide" evidence="5">
    <location>
        <begin position="1"/>
        <end position="18"/>
    </location>
</feature>
<dbReference type="EMBL" id="JBEFLD010000011">
    <property type="protein sequence ID" value="MEQ6292488.1"/>
    <property type="molecule type" value="Genomic_DNA"/>
</dbReference>
<dbReference type="Pfam" id="PF17188">
    <property type="entry name" value="MucB_RseB_C"/>
    <property type="match status" value="1"/>
</dbReference>
<keyword evidence="9" id="KW-1185">Reference proteome</keyword>
<feature type="chain" id="PRO_5046474814" evidence="5">
    <location>
        <begin position="19"/>
        <end position="314"/>
    </location>
</feature>
<comment type="subcellular location">
    <subcellularLocation>
        <location evidence="1">Periplasm</location>
    </subcellularLocation>
</comment>
<name>A0ABV1M8G0_9NEIS</name>
<dbReference type="CDD" id="cd16327">
    <property type="entry name" value="RseB"/>
    <property type="match status" value="1"/>
</dbReference>
<dbReference type="Pfam" id="PF03888">
    <property type="entry name" value="MucB_RseB"/>
    <property type="match status" value="1"/>
</dbReference>
<accession>A0ABV1M8G0</accession>
<dbReference type="Gene3D" id="2.50.20.10">
    <property type="entry name" value="Lipoprotein localisation LolA/LolB/LppX"/>
    <property type="match status" value="1"/>
</dbReference>
<feature type="domain" description="MucB/RseB C-terminal" evidence="7">
    <location>
        <begin position="219"/>
        <end position="310"/>
    </location>
</feature>
<evidence type="ECO:0000256" key="1">
    <source>
        <dbReference type="ARBA" id="ARBA00004418"/>
    </source>
</evidence>
<evidence type="ECO:0000313" key="9">
    <source>
        <dbReference type="Proteomes" id="UP001433638"/>
    </source>
</evidence>
<evidence type="ECO:0000256" key="2">
    <source>
        <dbReference type="ARBA" id="ARBA00008150"/>
    </source>
</evidence>
<dbReference type="InterPro" id="IPR033436">
    <property type="entry name" value="MucB/RseB_C"/>
</dbReference>
<reference evidence="8" key="1">
    <citation type="submission" date="2024-06" db="EMBL/GenBank/DDBJ databases">
        <title>Genome sequence of Vogesella sp. MAHUQ-64.</title>
        <authorList>
            <person name="Huq M.A."/>
        </authorList>
    </citation>
    <scope>NUCLEOTIDE SEQUENCE</scope>
    <source>
        <strain evidence="8">MAHUQ-64</strain>
    </source>
</reference>
<proteinExistence type="inferred from homology"/>
<dbReference type="Gene3D" id="3.30.200.100">
    <property type="entry name" value="MucB/RseB, C-terminal domain"/>
    <property type="match status" value="1"/>
</dbReference>
<keyword evidence="4" id="KW-0574">Periplasm</keyword>
<comment type="similarity">
    <text evidence="2">Belongs to the RseB family.</text>
</comment>
<dbReference type="PANTHER" id="PTHR38782">
    <property type="match status" value="1"/>
</dbReference>
<evidence type="ECO:0000256" key="5">
    <source>
        <dbReference type="SAM" id="SignalP"/>
    </source>
</evidence>
<dbReference type="InterPro" id="IPR033434">
    <property type="entry name" value="MucB/RseB_N"/>
</dbReference>
<dbReference type="InterPro" id="IPR005588">
    <property type="entry name" value="MucB_RseB"/>
</dbReference>
<protein>
    <submittedName>
        <fullName evidence="8">MucB/RseB C-terminal domain-containing protein</fullName>
    </submittedName>
</protein>
<dbReference type="PIRSF" id="PIRSF005427">
    <property type="entry name" value="RseB"/>
    <property type="match status" value="1"/>
</dbReference>
<sequence length="314" mass="34631">MRRLAACVLLSLPLVALADDDWALLRRAAVAGQSLSFSAIYTHQLGGELETFRIYRTHDDGLLRERRESLDGLPREIIRQGNELTCYAPDAKSLSAAKLSAMKMFPAVLPDLPSELAVAYSISRGGMDRVAERDCQWLLLKPREANSRYSQRLCIDPTTALPLKAVTYGVRGEVIEQFAFTELDMGAERDKAKLRPRYKQSLPLGKTGVTAPSTPPPLEVKGMPAGFRLVRYMSRPLPGHEQAVQHYVYSDGFARLSLFVETSDAEVPQHPVVVAPNGIGVASRRVGEQLLTVVGDLPEAGLQTVLKNIRLIQK</sequence>
<dbReference type="InterPro" id="IPR038484">
    <property type="entry name" value="MucB/RseB_C_sf"/>
</dbReference>
<feature type="domain" description="MucB/RseB N-terminal" evidence="6">
    <location>
        <begin position="23"/>
        <end position="197"/>
    </location>
</feature>
<evidence type="ECO:0000313" key="8">
    <source>
        <dbReference type="EMBL" id="MEQ6292488.1"/>
    </source>
</evidence>
<evidence type="ECO:0000259" key="7">
    <source>
        <dbReference type="Pfam" id="PF17188"/>
    </source>
</evidence>
<dbReference type="Proteomes" id="UP001433638">
    <property type="component" value="Unassembled WGS sequence"/>
</dbReference>
<organism evidence="8 9">
    <name type="scientific">Vogesella oryzagri</name>
    <dbReference type="NCBI Taxonomy" id="3160864"/>
    <lineage>
        <taxon>Bacteria</taxon>
        <taxon>Pseudomonadati</taxon>
        <taxon>Pseudomonadota</taxon>
        <taxon>Betaproteobacteria</taxon>
        <taxon>Neisseriales</taxon>
        <taxon>Chromobacteriaceae</taxon>
        <taxon>Vogesella</taxon>
    </lineage>
</organism>
<keyword evidence="3 5" id="KW-0732">Signal</keyword>
<dbReference type="RefSeq" id="WP_349590858.1">
    <property type="nucleotide sequence ID" value="NZ_JBEFLD010000011.1"/>
</dbReference>
<evidence type="ECO:0000256" key="4">
    <source>
        <dbReference type="ARBA" id="ARBA00022764"/>
    </source>
</evidence>
<gene>
    <name evidence="8" type="ORF">ABNW52_17890</name>
</gene>
<comment type="caution">
    <text evidence="8">The sequence shown here is derived from an EMBL/GenBank/DDBJ whole genome shotgun (WGS) entry which is preliminary data.</text>
</comment>
<dbReference type="PANTHER" id="PTHR38782:SF1">
    <property type="entry name" value="SIGMA-E FACTOR REGULATORY PROTEIN RSEB"/>
    <property type="match status" value="1"/>
</dbReference>
<evidence type="ECO:0000259" key="6">
    <source>
        <dbReference type="Pfam" id="PF03888"/>
    </source>
</evidence>
<evidence type="ECO:0000256" key="3">
    <source>
        <dbReference type="ARBA" id="ARBA00022729"/>
    </source>
</evidence>